<name>N0BAD2_9HYPH</name>
<evidence type="ECO:0000313" key="3">
    <source>
        <dbReference type="Proteomes" id="UP000005952"/>
    </source>
</evidence>
<reference evidence="2 3" key="1">
    <citation type="journal article" date="2013" name="Genome Announc.">
        <title>Genome sequences for three denitrifying bacterial strains isolated from a uranium- and nitrate-contaminated subsurface environment.</title>
        <authorList>
            <person name="Venkatramanan R."/>
            <person name="Prakash O."/>
            <person name="Woyke T."/>
            <person name="Chain P."/>
            <person name="Goodwin L.A."/>
            <person name="Watson D."/>
            <person name="Brooks S."/>
            <person name="Kostka J.E."/>
            <person name="Green S.J."/>
        </authorList>
    </citation>
    <scope>NUCLEOTIDE SEQUENCE [LARGE SCALE GENOMIC DNA]</scope>
    <source>
        <strain evidence="2 3">1NES1</strain>
    </source>
</reference>
<dbReference type="STRING" id="670307.HYPDE_26923"/>
<accession>N0BAD2</accession>
<gene>
    <name evidence="2" type="ORF">HYPDE_26923</name>
</gene>
<keyword evidence="3" id="KW-1185">Reference proteome</keyword>
<evidence type="ECO:0000313" key="2">
    <source>
        <dbReference type="EMBL" id="AGK57065.1"/>
    </source>
</evidence>
<dbReference type="AlphaFoldDB" id="N0BAD2"/>
<evidence type="ECO:0000256" key="1">
    <source>
        <dbReference type="SAM" id="MobiDB-lite"/>
    </source>
</evidence>
<protein>
    <submittedName>
        <fullName evidence="2">Uncharacterized protein</fullName>
    </submittedName>
</protein>
<proteinExistence type="predicted"/>
<dbReference type="EMBL" id="CP005587">
    <property type="protein sequence ID" value="AGK57065.1"/>
    <property type="molecule type" value="Genomic_DNA"/>
</dbReference>
<dbReference type="KEGG" id="hdt:HYPDE_26923"/>
<organism evidence="2 3">
    <name type="scientific">Hyphomicrobium denitrificans 1NES1</name>
    <dbReference type="NCBI Taxonomy" id="670307"/>
    <lineage>
        <taxon>Bacteria</taxon>
        <taxon>Pseudomonadati</taxon>
        <taxon>Pseudomonadota</taxon>
        <taxon>Alphaproteobacteria</taxon>
        <taxon>Hyphomicrobiales</taxon>
        <taxon>Hyphomicrobiaceae</taxon>
        <taxon>Hyphomicrobium</taxon>
    </lineage>
</organism>
<dbReference type="HOGENOM" id="CLU_2154910_0_0_5"/>
<dbReference type="Proteomes" id="UP000005952">
    <property type="component" value="Chromosome"/>
</dbReference>
<feature type="region of interest" description="Disordered" evidence="1">
    <location>
        <begin position="85"/>
        <end position="111"/>
    </location>
</feature>
<sequence>MRLAKVGWLSRADNFDRPRLLPATAYLLHCRRRPRGHEAGNPTRTRLTRASLVLQNERTPRGCLDGASRMSATIENAVSRHSCVGFGDQWQDDDRRTRPASADARANYQVS</sequence>